<dbReference type="GeneID" id="6755016"/>
<evidence type="ECO:0000256" key="1">
    <source>
        <dbReference type="ARBA" id="ARBA00022536"/>
    </source>
</evidence>
<dbReference type="SMART" id="SM00181">
    <property type="entry name" value="EGF"/>
    <property type="match status" value="2"/>
</dbReference>
<dbReference type="InParanoid" id="B3RZW1"/>
<dbReference type="HOGENOM" id="CLU_1130348_0_0_1"/>
<dbReference type="InterPro" id="IPR000152">
    <property type="entry name" value="EGF-type_Asp/Asn_hydroxyl_site"/>
</dbReference>
<gene>
    <name evidence="9" type="ORF">TRIADDRAFT_64025</name>
</gene>
<dbReference type="PROSITE" id="PS00022">
    <property type="entry name" value="EGF_1"/>
    <property type="match status" value="2"/>
</dbReference>
<keyword evidence="10" id="KW-1185">Reference proteome</keyword>
<dbReference type="Pfam" id="PF00008">
    <property type="entry name" value="EGF"/>
    <property type="match status" value="1"/>
</dbReference>
<feature type="disulfide bond" evidence="6">
    <location>
        <begin position="202"/>
        <end position="212"/>
    </location>
</feature>
<dbReference type="GO" id="GO:0005112">
    <property type="term" value="F:Notch binding"/>
    <property type="evidence" value="ECO:0000318"/>
    <property type="project" value="GO_Central"/>
</dbReference>
<feature type="domain" description="EGF-like" evidence="8">
    <location>
        <begin position="198"/>
        <end position="233"/>
    </location>
</feature>
<protein>
    <submittedName>
        <fullName evidence="9">Expressed protein</fullName>
    </submittedName>
</protein>
<feature type="domain" description="EGF-like" evidence="8">
    <location>
        <begin position="160"/>
        <end position="196"/>
    </location>
</feature>
<dbReference type="PROSITE" id="PS00010">
    <property type="entry name" value="ASX_HYDROXYL"/>
    <property type="match status" value="2"/>
</dbReference>
<dbReference type="InterPro" id="IPR001881">
    <property type="entry name" value="EGF-like_Ca-bd_dom"/>
</dbReference>
<dbReference type="Gene3D" id="2.10.25.10">
    <property type="entry name" value="Laminin"/>
    <property type="match status" value="2"/>
</dbReference>
<dbReference type="FunFam" id="2.10.25.10:FF:000472">
    <property type="entry name" value="Uncharacterized protein, isoform A"/>
    <property type="match status" value="1"/>
</dbReference>
<dbReference type="PROSITE" id="PS50026">
    <property type="entry name" value="EGF_3"/>
    <property type="match status" value="2"/>
</dbReference>
<dbReference type="EMBL" id="DS985246">
    <property type="protein sequence ID" value="EDV24278.1"/>
    <property type="molecule type" value="Genomic_DNA"/>
</dbReference>
<keyword evidence="4 6" id="KW-1015">Disulfide bond</keyword>
<accession>B3RZW1</accession>
<evidence type="ECO:0000256" key="5">
    <source>
        <dbReference type="ARBA" id="ARBA00023180"/>
    </source>
</evidence>
<evidence type="ECO:0000256" key="7">
    <source>
        <dbReference type="SAM" id="SignalP"/>
    </source>
</evidence>
<dbReference type="CTD" id="6755016"/>
<name>B3RZW1_TRIAD</name>
<dbReference type="InterPro" id="IPR000742">
    <property type="entry name" value="EGF"/>
</dbReference>
<feature type="signal peptide" evidence="7">
    <location>
        <begin position="1"/>
        <end position="24"/>
    </location>
</feature>
<feature type="disulfide bond" evidence="6">
    <location>
        <begin position="223"/>
        <end position="232"/>
    </location>
</feature>
<feature type="disulfide bond" evidence="6">
    <location>
        <begin position="186"/>
        <end position="195"/>
    </location>
</feature>
<feature type="chain" id="PRO_5002798401" evidence="7">
    <location>
        <begin position="25"/>
        <end position="246"/>
    </location>
</feature>
<dbReference type="OrthoDB" id="283575at2759"/>
<dbReference type="KEGG" id="tad:TRIADDRAFT_64025"/>
<organism evidence="9 10">
    <name type="scientific">Trichoplax adhaerens</name>
    <name type="common">Trichoplax reptans</name>
    <dbReference type="NCBI Taxonomy" id="10228"/>
    <lineage>
        <taxon>Eukaryota</taxon>
        <taxon>Metazoa</taxon>
        <taxon>Placozoa</taxon>
        <taxon>Uniplacotomia</taxon>
        <taxon>Trichoplacea</taxon>
        <taxon>Trichoplacidae</taxon>
        <taxon>Trichoplax</taxon>
    </lineage>
</organism>
<dbReference type="PANTHER" id="PTHR12916">
    <property type="entry name" value="CYTOCHROME C OXIDASE POLYPEPTIDE VIC-2"/>
    <property type="match status" value="1"/>
</dbReference>
<evidence type="ECO:0000313" key="10">
    <source>
        <dbReference type="Proteomes" id="UP000009022"/>
    </source>
</evidence>
<evidence type="ECO:0000256" key="3">
    <source>
        <dbReference type="ARBA" id="ARBA00022737"/>
    </source>
</evidence>
<evidence type="ECO:0000256" key="4">
    <source>
        <dbReference type="ARBA" id="ARBA00023157"/>
    </source>
</evidence>
<dbReference type="STRING" id="10228.B3RZW1"/>
<evidence type="ECO:0000256" key="6">
    <source>
        <dbReference type="PROSITE-ProRule" id="PRU00076"/>
    </source>
</evidence>
<dbReference type="AlphaFoldDB" id="B3RZW1"/>
<keyword evidence="3" id="KW-0677">Repeat</keyword>
<dbReference type="GO" id="GO:0005509">
    <property type="term" value="F:calcium ion binding"/>
    <property type="evidence" value="ECO:0007669"/>
    <property type="project" value="InterPro"/>
</dbReference>
<dbReference type="eggNOG" id="KOG1217">
    <property type="taxonomic scope" value="Eukaryota"/>
</dbReference>
<dbReference type="PhylomeDB" id="B3RZW1"/>
<proteinExistence type="predicted"/>
<dbReference type="SMART" id="SM00179">
    <property type="entry name" value="EGF_CA"/>
    <property type="match status" value="2"/>
</dbReference>
<sequence>MAIVFYRGMLMLYFLLATSQTGRTDTVQRGTITMTLYWLDTNGQKDHEGIKCDKQNTFNPSSEICDKQLRFSLGTPSNFTRYWSFTSKILRNTYLAYKFLPNEALNNAGTIRNPIVIPFIDEWSGNLRVNVSVWDQDGTSPNFSYRLMNDFLHLFSINAGNNPCLSNPCHSNTTCVNGTYSFNCMCPPQRTGKLCETEIDACKSNPCVNGTCYNVANGYNCSCLHSFTGTRCDNGDLNMLYFEIAI</sequence>
<dbReference type="SUPFAM" id="SSF57196">
    <property type="entry name" value="EGF/Laminin"/>
    <property type="match status" value="2"/>
</dbReference>
<dbReference type="Proteomes" id="UP000009022">
    <property type="component" value="Unassembled WGS sequence"/>
</dbReference>
<evidence type="ECO:0000256" key="2">
    <source>
        <dbReference type="ARBA" id="ARBA00022729"/>
    </source>
</evidence>
<reference evidence="9 10" key="1">
    <citation type="journal article" date="2008" name="Nature">
        <title>The Trichoplax genome and the nature of placozoans.</title>
        <authorList>
            <person name="Srivastava M."/>
            <person name="Begovic E."/>
            <person name="Chapman J."/>
            <person name="Putnam N.H."/>
            <person name="Hellsten U."/>
            <person name="Kawashima T."/>
            <person name="Kuo A."/>
            <person name="Mitros T."/>
            <person name="Salamov A."/>
            <person name="Carpenter M.L."/>
            <person name="Signorovitch A.Y."/>
            <person name="Moreno M.A."/>
            <person name="Kamm K."/>
            <person name="Grimwood J."/>
            <person name="Schmutz J."/>
            <person name="Shapiro H."/>
            <person name="Grigoriev I.V."/>
            <person name="Buss L.W."/>
            <person name="Schierwater B."/>
            <person name="Dellaporta S.L."/>
            <person name="Rokhsar D.S."/>
        </authorList>
    </citation>
    <scope>NUCLEOTIDE SEQUENCE [LARGE SCALE GENOMIC DNA]</scope>
    <source>
        <strain evidence="9 10">Grell-BS-1999</strain>
    </source>
</reference>
<dbReference type="PANTHER" id="PTHR12916:SF11">
    <property type="entry name" value="MUCIN-4"/>
    <property type="match status" value="1"/>
</dbReference>
<keyword evidence="1 6" id="KW-0245">EGF-like domain</keyword>
<dbReference type="RefSeq" id="XP_002113804.1">
    <property type="nucleotide sequence ID" value="XM_002113768.1"/>
</dbReference>
<keyword evidence="2 7" id="KW-0732">Signal</keyword>
<evidence type="ECO:0000313" key="9">
    <source>
        <dbReference type="EMBL" id="EDV24278.1"/>
    </source>
</evidence>
<keyword evidence="5" id="KW-0325">Glycoprotein</keyword>
<comment type="caution">
    <text evidence="6">Lacks conserved residue(s) required for the propagation of feature annotation.</text>
</comment>
<evidence type="ECO:0000259" key="8">
    <source>
        <dbReference type="PROSITE" id="PS50026"/>
    </source>
</evidence>
<dbReference type="CDD" id="cd00054">
    <property type="entry name" value="EGF_CA"/>
    <property type="match status" value="2"/>
</dbReference>